<gene>
    <name evidence="8" type="ORF">DAETH_22930</name>
</gene>
<dbReference type="Proteomes" id="UP001064971">
    <property type="component" value="Chromosome"/>
</dbReference>
<dbReference type="PANTHER" id="PTHR48101:SF4">
    <property type="entry name" value="METHYLMALONYL-COA MUTASE, MITOCHONDRIAL"/>
    <property type="match status" value="1"/>
</dbReference>
<evidence type="ECO:0000313" key="8">
    <source>
        <dbReference type="EMBL" id="BDP42324.1"/>
    </source>
</evidence>
<dbReference type="InterPro" id="IPR006098">
    <property type="entry name" value="MMCoA_mutase_a_cat"/>
</dbReference>
<dbReference type="NCBIfam" id="NF006944">
    <property type="entry name" value="PRK09426.1"/>
    <property type="match status" value="1"/>
</dbReference>
<dbReference type="CDD" id="cd03679">
    <property type="entry name" value="MM_CoA_mutase_alpha_like"/>
    <property type="match status" value="1"/>
</dbReference>
<protein>
    <submittedName>
        <fullName evidence="8">Methylmalonyl-CoA mutase</fullName>
    </submittedName>
</protein>
<feature type="domain" description="B12-binding" evidence="7">
    <location>
        <begin position="580"/>
        <end position="712"/>
    </location>
</feature>
<name>A0ABN6RI52_9DEIO</name>
<comment type="similarity">
    <text evidence="2">Belongs to the methylmalonyl-CoA mutase family.</text>
</comment>
<proteinExistence type="inferred from homology"/>
<dbReference type="NCBIfam" id="TIGR00640">
    <property type="entry name" value="acid_CoA_mut_C"/>
    <property type="match status" value="1"/>
</dbReference>
<dbReference type="RefSeq" id="WP_264775023.1">
    <property type="nucleotide sequence ID" value="NZ_AP026560.1"/>
</dbReference>
<keyword evidence="9" id="KW-1185">Reference proteome</keyword>
<keyword evidence="3" id="KW-0846">Cobalamin</keyword>
<evidence type="ECO:0000256" key="4">
    <source>
        <dbReference type="ARBA" id="ARBA00022723"/>
    </source>
</evidence>
<dbReference type="Gene3D" id="3.40.50.280">
    <property type="entry name" value="Cobalamin-binding domain"/>
    <property type="match status" value="1"/>
</dbReference>
<evidence type="ECO:0000313" key="9">
    <source>
        <dbReference type="Proteomes" id="UP001064971"/>
    </source>
</evidence>
<dbReference type="InterPro" id="IPR016176">
    <property type="entry name" value="Cbl-dep_enz_cat"/>
</dbReference>
<dbReference type="InterPro" id="IPR006158">
    <property type="entry name" value="Cobalamin-bd"/>
</dbReference>
<dbReference type="Gene3D" id="3.20.20.240">
    <property type="entry name" value="Methylmalonyl-CoA mutase"/>
    <property type="match status" value="1"/>
</dbReference>
<dbReference type="InterPro" id="IPR006159">
    <property type="entry name" value="Acid_CoA_mut_C"/>
</dbReference>
<evidence type="ECO:0000256" key="5">
    <source>
        <dbReference type="ARBA" id="ARBA00023235"/>
    </source>
</evidence>
<dbReference type="Pfam" id="PF01642">
    <property type="entry name" value="MM_CoA_mutase"/>
    <property type="match status" value="1"/>
</dbReference>
<dbReference type="PROSITE" id="PS51332">
    <property type="entry name" value="B12_BINDING"/>
    <property type="match status" value="1"/>
</dbReference>
<keyword evidence="4" id="KW-0479">Metal-binding</keyword>
<dbReference type="SUPFAM" id="SSF51703">
    <property type="entry name" value="Cobalamin (vitamin B12)-dependent enzymes"/>
    <property type="match status" value="1"/>
</dbReference>
<sequence length="716" mass="77114">MTAPHDLSAWKALARKDLRGADPETLNRPTPEGLTLKALYTAADVEGLDPGLPGLPPFVRGPRATMYAARPWTIRQYAGFSTAEESNAFYRRNLAAGQKGLSVAFDLATHRGYDSDHPRVVGDVGKAGVAIDSVEDMKVLFDGIPLSEMSVSMTMNGAVLPILAGYVVAGQEQGATLGQLSGTIQNDILKEFMVRNTYIYPPGPSMRVVADIIEFTAREMPRFNSISISGYHLQEAGANAALELAYTLADGLEYVRAALAKGLDIDEFAPRLSFFFAIGMNFYTEVAKLRAARLLWSELMAQFNPKNSMSRALRTHCQTSGWSLTEQDPYNNVVRTAVEAMAAVFGGTQSLHTNAFDEAIGLPTDFSARIARNTQLVIQEETGIPHVIDPWGGSYLMERLTADLAEEARKLIAEVEALGGMAKAVESGTPKLRIEESAARKQARIDRGEDVIVGVNKYRPEVETHVDVLNIDNASVREGQIRRLETLRATRDQADVDRTLTALLECARTGEGNLLALSIEGMRARATVGEVSAALESVWGRHQAEVRTLSGVYAQGYAGDEGFSALQSEIAAFAAAEGRRPRMLVVKMGQDGHDRGAKVIATGFADLGFDVDVGPLFQTPEEAARQAIENDVHVIGVSSQAAGHGTLIPALIGALRAQGADDILVIAGGVIPQQDYAALKAAGVAGIFGPGTPILTSAREVLRLLRERHHEMPLTP</sequence>
<organism evidence="8 9">
    <name type="scientific">Deinococcus aetherius</name>
    <dbReference type="NCBI Taxonomy" id="200252"/>
    <lineage>
        <taxon>Bacteria</taxon>
        <taxon>Thermotogati</taxon>
        <taxon>Deinococcota</taxon>
        <taxon>Deinococci</taxon>
        <taxon>Deinococcales</taxon>
        <taxon>Deinococcaceae</taxon>
        <taxon>Deinococcus</taxon>
    </lineage>
</organism>
<dbReference type="EMBL" id="AP026560">
    <property type="protein sequence ID" value="BDP42324.1"/>
    <property type="molecule type" value="Genomic_DNA"/>
</dbReference>
<accession>A0ABN6RI52</accession>
<dbReference type="SUPFAM" id="SSF52242">
    <property type="entry name" value="Cobalamin (vitamin B12)-binding domain"/>
    <property type="match status" value="1"/>
</dbReference>
<dbReference type="Pfam" id="PF02310">
    <property type="entry name" value="B12-binding"/>
    <property type="match status" value="1"/>
</dbReference>
<dbReference type="PANTHER" id="PTHR48101">
    <property type="entry name" value="METHYLMALONYL-COA MUTASE, MITOCHONDRIAL-RELATED"/>
    <property type="match status" value="1"/>
</dbReference>
<dbReference type="InterPro" id="IPR036724">
    <property type="entry name" value="Cobalamin-bd_sf"/>
</dbReference>
<evidence type="ECO:0000256" key="3">
    <source>
        <dbReference type="ARBA" id="ARBA00022628"/>
    </source>
</evidence>
<dbReference type="NCBIfam" id="TIGR00641">
    <property type="entry name" value="acid_CoA_mut_N"/>
    <property type="match status" value="1"/>
</dbReference>
<evidence type="ECO:0000256" key="1">
    <source>
        <dbReference type="ARBA" id="ARBA00001922"/>
    </source>
</evidence>
<evidence type="ECO:0000259" key="7">
    <source>
        <dbReference type="PROSITE" id="PS51332"/>
    </source>
</evidence>
<comment type="cofactor">
    <cofactor evidence="1">
        <name>adenosylcob(III)alamin</name>
        <dbReference type="ChEBI" id="CHEBI:18408"/>
    </cofactor>
</comment>
<evidence type="ECO:0000256" key="2">
    <source>
        <dbReference type="ARBA" id="ARBA00008465"/>
    </source>
</evidence>
<keyword evidence="5" id="KW-0413">Isomerase</keyword>
<reference evidence="8" key="1">
    <citation type="submission" date="2022-07" db="EMBL/GenBank/DDBJ databases">
        <title>Complete Genome Sequence of the Radioresistant Bacterium Deinococcus aetherius ST0316, Isolated from the Air Dust collected in Lower Stratosphere above Japan.</title>
        <authorList>
            <person name="Satoh K."/>
            <person name="Hagiwara K."/>
            <person name="Katsumata K."/>
            <person name="Kubo A."/>
            <person name="Yokobori S."/>
            <person name="Yamagishi A."/>
            <person name="Oono Y."/>
            <person name="Narumi I."/>
        </authorList>
    </citation>
    <scope>NUCLEOTIDE SEQUENCE</scope>
    <source>
        <strain evidence="8">ST0316</strain>
    </source>
</reference>
<dbReference type="InterPro" id="IPR006099">
    <property type="entry name" value="MeMalonylCoA_mutase_a/b_cat"/>
</dbReference>
<dbReference type="CDD" id="cd02071">
    <property type="entry name" value="MM_CoA_mut_B12_BD"/>
    <property type="match status" value="1"/>
</dbReference>
<evidence type="ECO:0000256" key="6">
    <source>
        <dbReference type="ARBA" id="ARBA00023285"/>
    </source>
</evidence>
<keyword evidence="6" id="KW-0170">Cobalt</keyword>